<dbReference type="EMBL" id="JBHFQA010000004">
    <property type="protein sequence ID" value="KAL2099588.1"/>
    <property type="molecule type" value="Genomic_DNA"/>
</dbReference>
<dbReference type="InterPro" id="IPR036922">
    <property type="entry name" value="Rieske_2Fe-2S_sf"/>
</dbReference>
<keyword evidence="13" id="KW-1185">Reference proteome</keyword>
<evidence type="ECO:0000256" key="10">
    <source>
        <dbReference type="SAM" id="MobiDB-lite"/>
    </source>
</evidence>
<dbReference type="SUPFAM" id="SSF50022">
    <property type="entry name" value="ISP domain"/>
    <property type="match status" value="1"/>
</dbReference>
<evidence type="ECO:0000256" key="4">
    <source>
        <dbReference type="ARBA" id="ARBA00022737"/>
    </source>
</evidence>
<dbReference type="PANTHER" id="PTHR21496:SF0">
    <property type="entry name" value="RIESKE DOMAIN-CONTAINING PROTEIN"/>
    <property type="match status" value="1"/>
</dbReference>
<keyword evidence="1" id="KW-0597">Phosphoprotein</keyword>
<keyword evidence="5" id="KW-0007">Acetylation</keyword>
<keyword evidence="2" id="KW-0001">2Fe-2S</keyword>
<keyword evidence="4" id="KW-0677">Repeat</keyword>
<evidence type="ECO:0000256" key="3">
    <source>
        <dbReference type="ARBA" id="ARBA00022723"/>
    </source>
</evidence>
<evidence type="ECO:0000256" key="9">
    <source>
        <dbReference type="ARBA" id="ARBA00071952"/>
    </source>
</evidence>
<evidence type="ECO:0000256" key="6">
    <source>
        <dbReference type="ARBA" id="ARBA00023004"/>
    </source>
</evidence>
<reference evidence="12 13" key="1">
    <citation type="submission" date="2024-09" db="EMBL/GenBank/DDBJ databases">
        <title>A chromosome-level genome assembly of Gray's grenadier anchovy, Coilia grayii.</title>
        <authorList>
            <person name="Fu Z."/>
        </authorList>
    </citation>
    <scope>NUCLEOTIDE SEQUENCE [LARGE SCALE GENOMIC DNA]</scope>
    <source>
        <strain evidence="12">G4</strain>
        <tissue evidence="12">Muscle</tissue>
    </source>
</reference>
<feature type="region of interest" description="Disordered" evidence="10">
    <location>
        <begin position="145"/>
        <end position="172"/>
    </location>
</feature>
<evidence type="ECO:0000256" key="5">
    <source>
        <dbReference type="ARBA" id="ARBA00022990"/>
    </source>
</evidence>
<proteinExistence type="predicted"/>
<dbReference type="CDD" id="cd03467">
    <property type="entry name" value="Rieske"/>
    <property type="match status" value="1"/>
</dbReference>
<comment type="cofactor">
    <cofactor evidence="8">
        <name>[2Fe-2S] cluster</name>
        <dbReference type="ChEBI" id="CHEBI:190135"/>
    </cofactor>
</comment>
<dbReference type="PROSITE" id="PS51296">
    <property type="entry name" value="RIESKE"/>
    <property type="match status" value="1"/>
</dbReference>
<evidence type="ECO:0000256" key="2">
    <source>
        <dbReference type="ARBA" id="ARBA00022714"/>
    </source>
</evidence>
<name>A0ABD1KL73_9TELE</name>
<sequence length="172" mass="19802">MSAGESASTQRHFVGKRKDLVRAKRAVRTVDGREIIIIYHLDTFYALDLHCYHAGSTLEHGDIEEIDKKLCIICPNHKYKITLAEGEGLYRAANPYVKPRVYKWYSKGLKQRVHEVTEEGGDVFVTLSNLSHFLESDYYYTPQGRKDREKLEKGMGTDTMRDKDEDEAQNEG</sequence>
<dbReference type="Pfam" id="PF22543">
    <property type="entry name" value="Rieske_4"/>
    <property type="match status" value="1"/>
</dbReference>
<evidence type="ECO:0000313" key="13">
    <source>
        <dbReference type="Proteomes" id="UP001591681"/>
    </source>
</evidence>
<accession>A0ABD1KL73</accession>
<dbReference type="Gene3D" id="2.102.10.10">
    <property type="entry name" value="Rieske [2Fe-2S] iron-sulphur domain"/>
    <property type="match status" value="1"/>
</dbReference>
<keyword evidence="3" id="KW-0479">Metal-binding</keyword>
<dbReference type="AlphaFoldDB" id="A0ABD1KL73"/>
<protein>
    <recommendedName>
        <fullName evidence="9 11">Rieske domain-containing protein</fullName>
    </recommendedName>
</protein>
<keyword evidence="7" id="KW-0411">Iron-sulfur</keyword>
<feature type="compositionally biased region" description="Basic and acidic residues" evidence="10">
    <location>
        <begin position="145"/>
        <end position="163"/>
    </location>
</feature>
<dbReference type="InterPro" id="IPR054716">
    <property type="entry name" value="Sol_Rieske_ferrdox_dom"/>
</dbReference>
<evidence type="ECO:0000256" key="8">
    <source>
        <dbReference type="ARBA" id="ARBA00034078"/>
    </source>
</evidence>
<organism evidence="12 13">
    <name type="scientific">Coilia grayii</name>
    <name type="common">Gray's grenadier anchovy</name>
    <dbReference type="NCBI Taxonomy" id="363190"/>
    <lineage>
        <taxon>Eukaryota</taxon>
        <taxon>Metazoa</taxon>
        <taxon>Chordata</taxon>
        <taxon>Craniata</taxon>
        <taxon>Vertebrata</taxon>
        <taxon>Euteleostomi</taxon>
        <taxon>Actinopterygii</taxon>
        <taxon>Neopterygii</taxon>
        <taxon>Teleostei</taxon>
        <taxon>Clupei</taxon>
        <taxon>Clupeiformes</taxon>
        <taxon>Clupeoidei</taxon>
        <taxon>Engraulidae</taxon>
        <taxon>Coilinae</taxon>
        <taxon>Coilia</taxon>
    </lineage>
</organism>
<keyword evidence="6" id="KW-0408">Iron</keyword>
<evidence type="ECO:0000313" key="12">
    <source>
        <dbReference type="EMBL" id="KAL2099588.1"/>
    </source>
</evidence>
<evidence type="ECO:0000256" key="1">
    <source>
        <dbReference type="ARBA" id="ARBA00022553"/>
    </source>
</evidence>
<dbReference type="GO" id="GO:0051537">
    <property type="term" value="F:2 iron, 2 sulfur cluster binding"/>
    <property type="evidence" value="ECO:0007669"/>
    <property type="project" value="UniProtKB-KW"/>
</dbReference>
<evidence type="ECO:0000259" key="11">
    <source>
        <dbReference type="PROSITE" id="PS51296"/>
    </source>
</evidence>
<evidence type="ECO:0000256" key="7">
    <source>
        <dbReference type="ARBA" id="ARBA00023014"/>
    </source>
</evidence>
<comment type="caution">
    <text evidence="12">The sequence shown here is derived from an EMBL/GenBank/DDBJ whole genome shotgun (WGS) entry which is preliminary data.</text>
</comment>
<dbReference type="FunFam" id="2.102.10.10:FF:000009">
    <property type="entry name" value="Rieske Fe-S domain containing"/>
    <property type="match status" value="1"/>
</dbReference>
<feature type="domain" description="Rieske" evidence="11">
    <location>
        <begin position="12"/>
        <end position="125"/>
    </location>
</feature>
<dbReference type="GO" id="GO:0046872">
    <property type="term" value="F:metal ion binding"/>
    <property type="evidence" value="ECO:0007669"/>
    <property type="project" value="UniProtKB-KW"/>
</dbReference>
<dbReference type="Proteomes" id="UP001591681">
    <property type="component" value="Unassembled WGS sequence"/>
</dbReference>
<dbReference type="PANTHER" id="PTHR21496">
    <property type="entry name" value="FERREDOXIN-RELATED"/>
    <property type="match status" value="1"/>
</dbReference>
<dbReference type="InterPro" id="IPR017941">
    <property type="entry name" value="Rieske_2Fe-2S"/>
</dbReference>
<gene>
    <name evidence="12" type="ORF">ACEWY4_003982</name>
</gene>